<reference evidence="1 2" key="1">
    <citation type="journal article" date="2014" name="Nat. Genet.">
        <title>Genome sequence of the hot pepper provides insights into the evolution of pungency in Capsicum species.</title>
        <authorList>
            <person name="Kim S."/>
            <person name="Park M."/>
            <person name="Yeom S.I."/>
            <person name="Kim Y.M."/>
            <person name="Lee J.M."/>
            <person name="Lee H.A."/>
            <person name="Seo E."/>
            <person name="Choi J."/>
            <person name="Cheong K."/>
            <person name="Kim K.T."/>
            <person name="Jung K."/>
            <person name="Lee G.W."/>
            <person name="Oh S.K."/>
            <person name="Bae C."/>
            <person name="Kim S.B."/>
            <person name="Lee H.Y."/>
            <person name="Kim S.Y."/>
            <person name="Kim M.S."/>
            <person name="Kang B.C."/>
            <person name="Jo Y.D."/>
            <person name="Yang H.B."/>
            <person name="Jeong H.J."/>
            <person name="Kang W.H."/>
            <person name="Kwon J.K."/>
            <person name="Shin C."/>
            <person name="Lim J.Y."/>
            <person name="Park J.H."/>
            <person name="Huh J.H."/>
            <person name="Kim J.S."/>
            <person name="Kim B.D."/>
            <person name="Cohen O."/>
            <person name="Paran I."/>
            <person name="Suh M.C."/>
            <person name="Lee S.B."/>
            <person name="Kim Y.K."/>
            <person name="Shin Y."/>
            <person name="Noh S.J."/>
            <person name="Park J."/>
            <person name="Seo Y.S."/>
            <person name="Kwon S.Y."/>
            <person name="Kim H.A."/>
            <person name="Park J.M."/>
            <person name="Kim H.J."/>
            <person name="Choi S.B."/>
            <person name="Bosland P.W."/>
            <person name="Reeves G."/>
            <person name="Jo S.H."/>
            <person name="Lee B.W."/>
            <person name="Cho H.T."/>
            <person name="Choi H.S."/>
            <person name="Lee M.S."/>
            <person name="Yu Y."/>
            <person name="Do Choi Y."/>
            <person name="Park B.S."/>
            <person name="van Deynze A."/>
            <person name="Ashrafi H."/>
            <person name="Hill T."/>
            <person name="Kim W.T."/>
            <person name="Pai H.S."/>
            <person name="Ahn H.K."/>
            <person name="Yeam I."/>
            <person name="Giovannoni J.J."/>
            <person name="Rose J.K."/>
            <person name="Sorensen I."/>
            <person name="Lee S.J."/>
            <person name="Kim R.W."/>
            <person name="Choi I.Y."/>
            <person name="Choi B.S."/>
            <person name="Lim J.S."/>
            <person name="Lee Y.H."/>
            <person name="Choi D."/>
        </authorList>
    </citation>
    <scope>NUCLEOTIDE SEQUENCE [LARGE SCALE GENOMIC DNA]</scope>
    <source>
        <strain evidence="2">cv. CM334</strain>
    </source>
</reference>
<dbReference type="InterPro" id="IPR011990">
    <property type="entry name" value="TPR-like_helical_dom_sf"/>
</dbReference>
<dbReference type="Gene3D" id="1.25.40.10">
    <property type="entry name" value="Tetratricopeptide repeat domain"/>
    <property type="match status" value="1"/>
</dbReference>
<organism evidence="1 2">
    <name type="scientific">Capsicum annuum</name>
    <name type="common">Capsicum pepper</name>
    <dbReference type="NCBI Taxonomy" id="4072"/>
    <lineage>
        <taxon>Eukaryota</taxon>
        <taxon>Viridiplantae</taxon>
        <taxon>Streptophyta</taxon>
        <taxon>Embryophyta</taxon>
        <taxon>Tracheophyta</taxon>
        <taxon>Spermatophyta</taxon>
        <taxon>Magnoliopsida</taxon>
        <taxon>eudicotyledons</taxon>
        <taxon>Gunneridae</taxon>
        <taxon>Pentapetalae</taxon>
        <taxon>asterids</taxon>
        <taxon>lamiids</taxon>
        <taxon>Solanales</taxon>
        <taxon>Solanaceae</taxon>
        <taxon>Solanoideae</taxon>
        <taxon>Capsiceae</taxon>
        <taxon>Capsicum</taxon>
    </lineage>
</organism>
<dbReference type="STRING" id="4072.A0A2G2YLY5"/>
<dbReference type="AlphaFoldDB" id="A0A2G2YLY5"/>
<evidence type="ECO:0000313" key="2">
    <source>
        <dbReference type="Proteomes" id="UP000222542"/>
    </source>
</evidence>
<protein>
    <recommendedName>
        <fullName evidence="3">Pentatricopeptide repeat-containing protein</fullName>
    </recommendedName>
</protein>
<sequence>MQPFLPPQQIKDSNVSVEIDNNSIDYANLLSISVRCGDVELPKIVHFSILKLEEKDIYLKNGLIGAYVKLGYLNLAEKVFDSLGSPDVVSYTAIVASRIWQNRL</sequence>
<reference evidence="1 2" key="2">
    <citation type="journal article" date="2017" name="Genome Biol.">
        <title>New reference genome sequences of hot pepper reveal the massive evolution of plant disease-resistance genes by retroduplication.</title>
        <authorList>
            <person name="Kim S."/>
            <person name="Park J."/>
            <person name="Yeom S.I."/>
            <person name="Kim Y.M."/>
            <person name="Seo E."/>
            <person name="Kim K.T."/>
            <person name="Kim M.S."/>
            <person name="Lee J.M."/>
            <person name="Cheong K."/>
            <person name="Shin H.S."/>
            <person name="Kim S.B."/>
            <person name="Han K."/>
            <person name="Lee J."/>
            <person name="Park M."/>
            <person name="Lee H.A."/>
            <person name="Lee H.Y."/>
            <person name="Lee Y."/>
            <person name="Oh S."/>
            <person name="Lee J.H."/>
            <person name="Choi E."/>
            <person name="Choi E."/>
            <person name="Lee S.E."/>
            <person name="Jeon J."/>
            <person name="Kim H."/>
            <person name="Choi G."/>
            <person name="Song H."/>
            <person name="Lee J."/>
            <person name="Lee S.C."/>
            <person name="Kwon J.K."/>
            <person name="Lee H.Y."/>
            <person name="Koo N."/>
            <person name="Hong Y."/>
            <person name="Kim R.W."/>
            <person name="Kang W.H."/>
            <person name="Huh J.H."/>
            <person name="Kang B.C."/>
            <person name="Yang T.J."/>
            <person name="Lee Y.H."/>
            <person name="Bennetzen J.L."/>
            <person name="Choi D."/>
        </authorList>
    </citation>
    <scope>NUCLEOTIDE SEQUENCE [LARGE SCALE GENOMIC DNA]</scope>
    <source>
        <strain evidence="2">cv. CM334</strain>
    </source>
</reference>
<evidence type="ECO:0008006" key="3">
    <source>
        <dbReference type="Google" id="ProtNLM"/>
    </source>
</evidence>
<dbReference type="EMBL" id="AYRZ02000010">
    <property type="protein sequence ID" value="PHT70773.1"/>
    <property type="molecule type" value="Genomic_DNA"/>
</dbReference>
<accession>A0A2G2YLY5</accession>
<dbReference type="SMR" id="A0A2G2YLY5"/>
<comment type="caution">
    <text evidence="1">The sequence shown here is derived from an EMBL/GenBank/DDBJ whole genome shotgun (WGS) entry which is preliminary data.</text>
</comment>
<name>A0A2G2YLY5_CAPAN</name>
<proteinExistence type="predicted"/>
<gene>
    <name evidence="1" type="ORF">T459_25877</name>
</gene>
<keyword evidence="2" id="KW-1185">Reference proteome</keyword>
<dbReference type="Gramene" id="PHT70773">
    <property type="protein sequence ID" value="PHT70773"/>
    <property type="gene ID" value="T459_25877"/>
</dbReference>
<evidence type="ECO:0000313" key="1">
    <source>
        <dbReference type="EMBL" id="PHT70773.1"/>
    </source>
</evidence>
<dbReference type="Proteomes" id="UP000222542">
    <property type="component" value="Unassembled WGS sequence"/>
</dbReference>